<dbReference type="InterPro" id="IPR036291">
    <property type="entry name" value="NAD(P)-bd_dom_sf"/>
</dbReference>
<dbReference type="InterPro" id="IPR006140">
    <property type="entry name" value="D-isomer_DH_NAD-bd"/>
</dbReference>
<feature type="domain" description="D-isomer specific 2-hydroxyacid dehydrogenase NAD-binding" evidence="5">
    <location>
        <begin position="113"/>
        <end position="286"/>
    </location>
</feature>
<name>A0ABQ0B7Q9_9FIRM</name>
<protein>
    <submittedName>
        <fullName evidence="6">Hydroxyacid dehydrogenase</fullName>
    </submittedName>
</protein>
<evidence type="ECO:0000313" key="7">
    <source>
        <dbReference type="Proteomes" id="UP001600943"/>
    </source>
</evidence>
<gene>
    <name evidence="6" type="ORF">K040078D81_16070</name>
</gene>
<evidence type="ECO:0000256" key="2">
    <source>
        <dbReference type="ARBA" id="ARBA00023002"/>
    </source>
</evidence>
<evidence type="ECO:0000259" key="5">
    <source>
        <dbReference type="Pfam" id="PF02826"/>
    </source>
</evidence>
<evidence type="ECO:0000256" key="1">
    <source>
        <dbReference type="ARBA" id="ARBA00005854"/>
    </source>
</evidence>
<organism evidence="6 7">
    <name type="scientific">Blautia hominis</name>
    <dbReference type="NCBI Taxonomy" id="2025493"/>
    <lineage>
        <taxon>Bacteria</taxon>
        <taxon>Bacillati</taxon>
        <taxon>Bacillota</taxon>
        <taxon>Clostridia</taxon>
        <taxon>Lachnospirales</taxon>
        <taxon>Lachnospiraceae</taxon>
        <taxon>Blautia</taxon>
    </lineage>
</organism>
<evidence type="ECO:0000259" key="4">
    <source>
        <dbReference type="Pfam" id="PF00389"/>
    </source>
</evidence>
<dbReference type="PANTHER" id="PTHR10996">
    <property type="entry name" value="2-HYDROXYACID DEHYDROGENASE-RELATED"/>
    <property type="match status" value="1"/>
</dbReference>
<dbReference type="SUPFAM" id="SSF52283">
    <property type="entry name" value="Formate/glycerate dehydrogenase catalytic domain-like"/>
    <property type="match status" value="1"/>
</dbReference>
<dbReference type="Proteomes" id="UP001600943">
    <property type="component" value="Unassembled WGS sequence"/>
</dbReference>
<dbReference type="RefSeq" id="WP_390404447.1">
    <property type="nucleotide sequence ID" value="NZ_BAABYW010000001.1"/>
</dbReference>
<comment type="similarity">
    <text evidence="1 3">Belongs to the D-isomer specific 2-hydroxyacid dehydrogenase family.</text>
</comment>
<reference evidence="6 7" key="1">
    <citation type="submission" date="2024-04" db="EMBL/GenBank/DDBJ databases">
        <title>Defined microbial consortia suppress multidrug-resistant proinflammatory Enterobacteriaceae via ecological control.</title>
        <authorList>
            <person name="Furuichi M."/>
            <person name="Kawaguchi T."/>
            <person name="Pust M."/>
            <person name="Yasuma K."/>
            <person name="Plichta D."/>
            <person name="Hasegawa N."/>
            <person name="Ohya T."/>
            <person name="Bhattarai S."/>
            <person name="Sasajima S."/>
            <person name="Aoto Y."/>
            <person name="Tuganbaev T."/>
            <person name="Yaginuma M."/>
            <person name="Ueda M."/>
            <person name="Okahashi N."/>
            <person name="Amafuji K."/>
            <person name="Kiridooshi Y."/>
            <person name="Sugita K."/>
            <person name="Strazar M."/>
            <person name="Skelly A."/>
            <person name="Suda W."/>
            <person name="Hattori M."/>
            <person name="Nakamoto N."/>
            <person name="Caballero S."/>
            <person name="Norman J."/>
            <person name="Olle B."/>
            <person name="Tanoue T."/>
            <person name="Arita M."/>
            <person name="Bucci V."/>
            <person name="Atarashi K."/>
            <person name="Xavier R."/>
            <person name="Honda K."/>
        </authorList>
    </citation>
    <scope>NUCLEOTIDE SEQUENCE [LARGE SCALE GENOMIC DNA]</scope>
    <source>
        <strain evidence="7">k04-0078-D8-1</strain>
    </source>
</reference>
<dbReference type="PANTHER" id="PTHR10996:SF283">
    <property type="entry name" value="GLYOXYLATE_HYDROXYPYRUVATE REDUCTASE B"/>
    <property type="match status" value="1"/>
</dbReference>
<dbReference type="PROSITE" id="PS00670">
    <property type="entry name" value="D_2_HYDROXYACID_DH_2"/>
    <property type="match status" value="1"/>
</dbReference>
<dbReference type="Pfam" id="PF02826">
    <property type="entry name" value="2-Hacid_dh_C"/>
    <property type="match status" value="1"/>
</dbReference>
<dbReference type="Pfam" id="PF00389">
    <property type="entry name" value="2-Hacid_dh"/>
    <property type="match status" value="1"/>
</dbReference>
<dbReference type="InterPro" id="IPR006139">
    <property type="entry name" value="D-isomer_2_OHA_DH_cat_dom"/>
</dbReference>
<sequence>MMKDNVLILADAKREYFCEAEGLLKAQGIRYRFGDPLKVNETELADQAKEVQAVIAGSERWTRNVMEKCPGLRVIVRCGTGYDGIDMAAASDLGIQVANTPGLNTYAVAEMALSLILTLKRRLRDYDQMVRKGEWGPVPVNELRGKTVGLVGFGGVARQLAWLLQPFQCCILAYDVFRDEGAAEKLCVSYTSLEYLFRTSDVISLHLPLLDETKHLIDKKVFELMKPGSILVNTSRGGIVCTEDLIKALDEERIAGVALDVFEQEPLPCNSGLCGSNRIILSPHVASATKETTEQMILASTKEIIRYYTEGRPGSLLNPQVVCRKRGDT</sequence>
<comment type="caution">
    <text evidence="6">The sequence shown here is derived from an EMBL/GenBank/DDBJ whole genome shotgun (WGS) entry which is preliminary data.</text>
</comment>
<evidence type="ECO:0000313" key="6">
    <source>
        <dbReference type="EMBL" id="GAA6407490.1"/>
    </source>
</evidence>
<evidence type="ECO:0000256" key="3">
    <source>
        <dbReference type="RuleBase" id="RU003719"/>
    </source>
</evidence>
<dbReference type="SUPFAM" id="SSF51735">
    <property type="entry name" value="NAD(P)-binding Rossmann-fold domains"/>
    <property type="match status" value="1"/>
</dbReference>
<dbReference type="InterPro" id="IPR050223">
    <property type="entry name" value="D-isomer_2-hydroxyacid_DH"/>
</dbReference>
<dbReference type="InterPro" id="IPR029753">
    <property type="entry name" value="D-isomer_DH_CS"/>
</dbReference>
<dbReference type="EMBL" id="BAABYW010000001">
    <property type="protein sequence ID" value="GAA6407490.1"/>
    <property type="molecule type" value="Genomic_DNA"/>
</dbReference>
<accession>A0ABQ0B7Q9</accession>
<feature type="domain" description="D-isomer specific 2-hydroxyacid dehydrogenase catalytic" evidence="4">
    <location>
        <begin position="23"/>
        <end position="318"/>
    </location>
</feature>
<dbReference type="CDD" id="cd12172">
    <property type="entry name" value="PGDH_like_2"/>
    <property type="match status" value="1"/>
</dbReference>
<dbReference type="Gene3D" id="3.40.50.720">
    <property type="entry name" value="NAD(P)-binding Rossmann-like Domain"/>
    <property type="match status" value="2"/>
</dbReference>
<keyword evidence="7" id="KW-1185">Reference proteome</keyword>
<keyword evidence="2 3" id="KW-0560">Oxidoreductase</keyword>
<proteinExistence type="inferred from homology"/>